<feature type="domain" description="TIR" evidence="2">
    <location>
        <begin position="6"/>
        <end position="151"/>
    </location>
</feature>
<keyword evidence="1" id="KW-1133">Transmembrane helix</keyword>
<evidence type="ECO:0000256" key="1">
    <source>
        <dbReference type="SAM" id="Phobius"/>
    </source>
</evidence>
<name>A0ABT7SXI4_9ALTE</name>
<dbReference type="Proteomes" id="UP001234343">
    <property type="component" value="Unassembled WGS sequence"/>
</dbReference>
<comment type="caution">
    <text evidence="3">The sequence shown here is derived from an EMBL/GenBank/DDBJ whole genome shotgun (WGS) entry which is preliminary data.</text>
</comment>
<protein>
    <submittedName>
        <fullName evidence="3">Toll/interleukin-1 receptor domain-containing protein</fullName>
    </submittedName>
</protein>
<dbReference type="Pfam" id="PF13676">
    <property type="entry name" value="TIR_2"/>
    <property type="match status" value="1"/>
</dbReference>
<evidence type="ECO:0000313" key="4">
    <source>
        <dbReference type="Proteomes" id="UP001234343"/>
    </source>
</evidence>
<dbReference type="EMBL" id="JAUCBP010000007">
    <property type="protein sequence ID" value="MDM7860906.1"/>
    <property type="molecule type" value="Genomic_DNA"/>
</dbReference>
<dbReference type="InterPro" id="IPR000157">
    <property type="entry name" value="TIR_dom"/>
</dbReference>
<keyword evidence="1" id="KW-0812">Transmembrane</keyword>
<dbReference type="PROSITE" id="PS50104">
    <property type="entry name" value="TIR"/>
    <property type="match status" value="1"/>
</dbReference>
<evidence type="ECO:0000313" key="3">
    <source>
        <dbReference type="EMBL" id="MDM7860906.1"/>
    </source>
</evidence>
<keyword evidence="1" id="KW-0472">Membrane</keyword>
<proteinExistence type="predicted"/>
<dbReference type="InterPro" id="IPR011047">
    <property type="entry name" value="Quinoprotein_ADH-like_sf"/>
</dbReference>
<dbReference type="Gene3D" id="3.40.50.10140">
    <property type="entry name" value="Toll/interleukin-1 receptor homology (TIR) domain"/>
    <property type="match status" value="1"/>
</dbReference>
<keyword evidence="4" id="KW-1185">Reference proteome</keyword>
<dbReference type="SMART" id="SM00255">
    <property type="entry name" value="TIR"/>
    <property type="match status" value="1"/>
</dbReference>
<feature type="transmembrane region" description="Helical" evidence="1">
    <location>
        <begin position="186"/>
        <end position="204"/>
    </location>
</feature>
<organism evidence="3 4">
    <name type="scientific">Alteromonas arenosi</name>
    <dbReference type="NCBI Taxonomy" id="3055817"/>
    <lineage>
        <taxon>Bacteria</taxon>
        <taxon>Pseudomonadati</taxon>
        <taxon>Pseudomonadota</taxon>
        <taxon>Gammaproteobacteria</taxon>
        <taxon>Alteromonadales</taxon>
        <taxon>Alteromonadaceae</taxon>
        <taxon>Alteromonas/Salinimonas group</taxon>
        <taxon>Alteromonas</taxon>
    </lineage>
</organism>
<keyword evidence="3" id="KW-0675">Receptor</keyword>
<dbReference type="InterPro" id="IPR035897">
    <property type="entry name" value="Toll_tir_struct_dom_sf"/>
</dbReference>
<dbReference type="SUPFAM" id="SSF52200">
    <property type="entry name" value="Toll/Interleukin receptor TIR domain"/>
    <property type="match status" value="1"/>
</dbReference>
<reference evidence="3 4" key="1">
    <citation type="submission" date="2023-06" db="EMBL/GenBank/DDBJ databases">
        <title>Alteromonas sp. ASW11-36 isolated from intertidal sand.</title>
        <authorList>
            <person name="Li Y."/>
        </authorList>
    </citation>
    <scope>NUCLEOTIDE SEQUENCE [LARGE SCALE GENOMIC DNA]</scope>
    <source>
        <strain evidence="3 4">ASW11-36</strain>
    </source>
</reference>
<gene>
    <name evidence="3" type="ORF">QTP81_09890</name>
</gene>
<accession>A0ABT7SXI4</accession>
<evidence type="ECO:0000259" key="2">
    <source>
        <dbReference type="PROSITE" id="PS50104"/>
    </source>
</evidence>
<sequence length="1078" mass="122776">MDKNQVRYHAFLSYSHADDKWSNWVHKNLESFRFPRSICSKYNLTTNSLHPIFRDRDELPGSADLSDQLFSNLKNSDALLVLCSPKSANSIWVNAEIENYQRLSPGKKIIAFLIDGQIDDSAQESSYCLAPELVKLKEQNSDIFHIVDGRTSGRTSQSIIALIHALKNVDREELESAVKKRKGIRIFALAIMATIISFVTSIIYTNIQEQRQAELLAQSETLAVEALQQAEQGNDFSAIKTLLQALPKNLEDPERPVSESARAALQKILSNPTFKVERLNLDAKILFSLDTKESQIKLILDETNKLYMVDVLEGKIRWHIDVGPILQIGINSLNHVVIRQQDKLASFELSQGNPVCEIPLDSFPSIHQVGSTPWIVDDHILEWHYLNPQADFKTITMMDVIDTKTCQKKLELPVPWSQQVYLLEVFSESRVLFTFQSYDSETNAMFAPVIDWDNAAAEDEKLQWRSHIMGTLKSLFAGYLNGSSMEYEGPVLLPVPNKSMLMIANQAEDMSFQLMAFDTKEKTVLFKLPLEKMPSSISLDPNDENILRLGYHRQMGALLGYTLINIEKQAIEKTLTLSENTGLYVTLNALSPDDKYWISNKPGKGLMVIDEQNEIQYLINNTSRSILTASGWLDQDTGYVIDNDGSISTIHLTHSFSPTRILEDAWIKEYLTVNNEKHFIITSNNYLNWFNPNTNEVEPLLEYEWTNEKHLLGIYQDRYALISTESMGTRKLESIDLENKELSWSVSQASSAHKFVPLDNQIIIETGFQEYQINRYGQSQPERLLSQKPYITIDQSNGQPIYLEPQFLDKGMHIGVFDENGEPTLSKTLDIKLDPLAKYFQDEHTNVVYIQGSVSSVEKQKYPIFELNLDSLQIRNVGNFESSTFSSLSPPSLKTIGDYLHFSREEFFANQGIDLIINKSTGEAFEFDYKNGSTLHYADSLLMNDQVLFSQDNKLYLNRLSQDEVVPIGCSVQNMMNPPQHYHYAAHNDWLIVIDSFSGGSELCVQDTKNNKTIIKFRLPSTTGSSDFDYGPMVIYVENNQGAESAWLMTKQGLRYTIPTDKDWKELVRLALMLRLPQ</sequence>
<dbReference type="RefSeq" id="WP_289365190.1">
    <property type="nucleotide sequence ID" value="NZ_JAUCBP010000007.1"/>
</dbReference>
<dbReference type="SUPFAM" id="SSF50998">
    <property type="entry name" value="Quinoprotein alcohol dehydrogenase-like"/>
    <property type="match status" value="1"/>
</dbReference>